<dbReference type="InterPro" id="IPR013783">
    <property type="entry name" value="Ig-like_fold"/>
</dbReference>
<reference evidence="3 4" key="1">
    <citation type="journal article" date="2015" name="Genome Announc.">
        <title>Complete Genome Sequence of Steroid-Transforming Nocardioides simplex VKM Ac-2033D.</title>
        <authorList>
            <person name="Shtratnikova V.Y."/>
            <person name="Schelkunov M.I."/>
            <person name="Pekov Y.A."/>
            <person name="Fokina V.V."/>
            <person name="Logacheva M.D."/>
            <person name="Sokolov S.L."/>
            <person name="Bragin E.Y."/>
            <person name="Ashapkin V.V."/>
            <person name="Donova M.V."/>
        </authorList>
    </citation>
    <scope>NUCLEOTIDE SEQUENCE [LARGE SCALE GENOMIC DNA]</scope>
    <source>
        <strain evidence="3 4">VKM Ac-2033D</strain>
    </source>
</reference>
<dbReference type="AlphaFoldDB" id="A0A0C5XH91"/>
<dbReference type="PANTHER" id="PTHR22870:SF408">
    <property type="entry name" value="OS09G0560450 PROTEIN"/>
    <property type="match status" value="1"/>
</dbReference>
<dbReference type="InterPro" id="IPR051210">
    <property type="entry name" value="Ub_ligase/GEF_domain"/>
</dbReference>
<gene>
    <name evidence="3" type="ORF">KR76_16170</name>
</gene>
<dbReference type="Proteomes" id="UP000030300">
    <property type="component" value="Chromosome"/>
</dbReference>
<dbReference type="PROSITE" id="PS00626">
    <property type="entry name" value="RCC1_2"/>
    <property type="match status" value="2"/>
</dbReference>
<dbReference type="PANTHER" id="PTHR22870">
    <property type="entry name" value="REGULATOR OF CHROMOSOME CONDENSATION"/>
    <property type="match status" value="1"/>
</dbReference>
<proteinExistence type="predicted"/>
<dbReference type="GeneID" id="96612611"/>
<dbReference type="InterPro" id="IPR000408">
    <property type="entry name" value="Reg_chr_condens"/>
</dbReference>
<dbReference type="HOGENOM" id="CLU_399989_0_0_11"/>
<organism evidence="3 4">
    <name type="scientific">Nocardioides simplex</name>
    <name type="common">Arthrobacter simplex</name>
    <dbReference type="NCBI Taxonomy" id="2045"/>
    <lineage>
        <taxon>Bacteria</taxon>
        <taxon>Bacillati</taxon>
        <taxon>Actinomycetota</taxon>
        <taxon>Actinomycetes</taxon>
        <taxon>Propionibacteriales</taxon>
        <taxon>Nocardioidaceae</taxon>
        <taxon>Pimelobacter</taxon>
    </lineage>
</organism>
<dbReference type="OrthoDB" id="9796385at2"/>
<dbReference type="STRING" id="2045.KR76_16170"/>
<feature type="compositionally biased region" description="Low complexity" evidence="2">
    <location>
        <begin position="34"/>
        <end position="48"/>
    </location>
</feature>
<evidence type="ECO:0000256" key="1">
    <source>
        <dbReference type="ARBA" id="ARBA00022737"/>
    </source>
</evidence>
<dbReference type="CDD" id="cd00146">
    <property type="entry name" value="PKD"/>
    <property type="match status" value="1"/>
</dbReference>
<dbReference type="SUPFAM" id="SSF50985">
    <property type="entry name" value="RCC1/BLIP-II"/>
    <property type="match status" value="1"/>
</dbReference>
<dbReference type="InterPro" id="IPR035986">
    <property type="entry name" value="PKD_dom_sf"/>
</dbReference>
<dbReference type="Pfam" id="PF25390">
    <property type="entry name" value="WD40_RLD"/>
    <property type="match status" value="1"/>
</dbReference>
<dbReference type="Pfam" id="PF18911">
    <property type="entry name" value="PKD_4"/>
    <property type="match status" value="1"/>
</dbReference>
<name>A0A0C5XH91_NOCSI</name>
<dbReference type="InterPro" id="IPR022409">
    <property type="entry name" value="PKD/Chitinase_dom"/>
</dbReference>
<feature type="region of interest" description="Disordered" evidence="2">
    <location>
        <begin position="34"/>
        <end position="54"/>
    </location>
</feature>
<evidence type="ECO:0000313" key="3">
    <source>
        <dbReference type="EMBL" id="AJR18501.1"/>
    </source>
</evidence>
<dbReference type="Gene3D" id="2.130.10.30">
    <property type="entry name" value="Regulator of chromosome condensation 1/beta-lactamase-inhibitor protein II"/>
    <property type="match status" value="2"/>
</dbReference>
<dbReference type="RefSeq" id="WP_052138758.1">
    <property type="nucleotide sequence ID" value="NZ_BJMC01000026.1"/>
</dbReference>
<dbReference type="InterPro" id="IPR000601">
    <property type="entry name" value="PKD_dom"/>
</dbReference>
<sequence>MARLLARVLDGILVGLLVSLLLCLPDLGAPQLTPAASTPPGTPSSWGGNVFGELGDGTTTPHRTAVALAGLDDVVDVHTGREHVVALRADGTVVTWGSNQMSQLGTGAGGNRSTPAAVTGLTDVTMVSTGHYHSLALRADGSVWTWGYNFAGQLGDGTTTTRNRPVRVAGTRTYRYVAAGRDMSYAIATDGTLWAWGLNGDGQLGDGTTTTRTTPVRVGTLTDVTQVAGGRDHGLALRSDGSVWSWGWNAYGQLGDGTLTDRTSPVPVSTLGAGLTMVAAGAHHSYALRDDGRVQAWGRNYRDELGDGTTTQRTRPVVVLGVSGAVTIGSGRDHGLAALADGTVRAWGHNSSGQLGDGTTTSRTSAVTVVGATDVTRVSGGAEFSVALSTPAGPPVNQPPTARATGSCTLLSCATSGAGSSDVDGTITGYAWDFGDGTTASGTDPTASHDYAAAGTYTVTLTVTDDDGATGTTTLPVTATEPGTGTTAELRAVTGVSRNAASAALVVPSTVQPDDVLVLLVATNRLATLATPAGWTPLGTVTDGTDLRSWAFTRLAAAGTPGSTVTLALDAQSKVDATLAAYDGSGVTATASRAETGTGAAHLAPSAAVGADGSRVVQHWVTKVNSAVTWTTPGDLVVRRTGTGSGSGQLGVLTADGGPAPAGTWPAHTATASVASGKAVAWTIVVAP</sequence>
<dbReference type="KEGG" id="psim:KR76_16170"/>
<dbReference type="PROSITE" id="PS50012">
    <property type="entry name" value="RCC1_3"/>
    <property type="match status" value="7"/>
</dbReference>
<dbReference type="PRINTS" id="PR00633">
    <property type="entry name" value="RCCNDNSATION"/>
</dbReference>
<keyword evidence="1" id="KW-0677">Repeat</keyword>
<dbReference type="InterPro" id="IPR058923">
    <property type="entry name" value="RCC1-like_dom"/>
</dbReference>
<dbReference type="SMART" id="SM00089">
    <property type="entry name" value="PKD"/>
    <property type="match status" value="1"/>
</dbReference>
<dbReference type="Gene3D" id="2.60.40.10">
    <property type="entry name" value="Immunoglobulins"/>
    <property type="match status" value="1"/>
</dbReference>
<evidence type="ECO:0000256" key="2">
    <source>
        <dbReference type="SAM" id="MobiDB-lite"/>
    </source>
</evidence>
<evidence type="ECO:0000313" key="4">
    <source>
        <dbReference type="Proteomes" id="UP000030300"/>
    </source>
</evidence>
<accession>A0A0C5XH91</accession>
<dbReference type="SUPFAM" id="SSF49299">
    <property type="entry name" value="PKD domain"/>
    <property type="match status" value="1"/>
</dbReference>
<dbReference type="EMBL" id="CP009896">
    <property type="protein sequence ID" value="AJR18501.1"/>
    <property type="molecule type" value="Genomic_DNA"/>
</dbReference>
<keyword evidence="4" id="KW-1185">Reference proteome</keyword>
<protein>
    <submittedName>
        <fullName evidence="3">BNR repeat domain protein</fullName>
    </submittedName>
</protein>
<dbReference type="InterPro" id="IPR009091">
    <property type="entry name" value="RCC1/BLIP-II"/>
</dbReference>
<dbReference type="PROSITE" id="PS50093">
    <property type="entry name" value="PKD"/>
    <property type="match status" value="1"/>
</dbReference>
<dbReference type="GO" id="GO:0005975">
    <property type="term" value="P:carbohydrate metabolic process"/>
    <property type="evidence" value="ECO:0007669"/>
    <property type="project" value="UniProtKB-ARBA"/>
</dbReference>